<reference evidence="7" key="1">
    <citation type="submission" date="2006-05" db="EMBL/GenBank/DDBJ databases">
        <title>Annotation of the draft genome assembly of Desulfuromonas acetoxidans DSM 684.</title>
        <authorList>
            <consortium name="US DOE Joint Genome Institute (JGI-ORNL)"/>
            <person name="Larimer F."/>
            <person name="Land M."/>
            <person name="Hauser L."/>
        </authorList>
    </citation>
    <scope>NUCLEOTIDE SEQUENCE [LARGE SCALE GENOMIC DNA]</scope>
    <source>
        <strain evidence="7">DSM 684</strain>
    </source>
</reference>
<dbReference type="PRINTS" id="PR00164">
    <property type="entry name" value="ABC2TRNSPORT"/>
</dbReference>
<evidence type="ECO:0000259" key="6">
    <source>
        <dbReference type="PROSITE" id="PS51012"/>
    </source>
</evidence>
<dbReference type="PANTHER" id="PTHR43332">
    <property type="entry name" value="INNER MEMBRANE TRANSPORT PERMEASE YADH-RELATED"/>
    <property type="match status" value="1"/>
</dbReference>
<dbReference type="NCBIfam" id="NF011648">
    <property type="entry name" value="PRK15066.1"/>
    <property type="match status" value="1"/>
</dbReference>
<feature type="transmembrane region" description="Helical" evidence="5">
    <location>
        <begin position="150"/>
        <end position="171"/>
    </location>
</feature>
<keyword evidence="3 5" id="KW-1133">Transmembrane helix</keyword>
<dbReference type="InterPro" id="IPR052522">
    <property type="entry name" value="ABC-2_transport_permease"/>
</dbReference>
<feature type="transmembrane region" description="Helical" evidence="5">
    <location>
        <begin position="178"/>
        <end position="199"/>
    </location>
</feature>
<dbReference type="InterPro" id="IPR047817">
    <property type="entry name" value="ABC2_TM_bact-type"/>
</dbReference>
<dbReference type="GO" id="GO:0043190">
    <property type="term" value="C:ATP-binding cassette (ABC) transporter complex"/>
    <property type="evidence" value="ECO:0007669"/>
    <property type="project" value="InterPro"/>
</dbReference>
<evidence type="ECO:0000256" key="5">
    <source>
        <dbReference type="RuleBase" id="RU361157"/>
    </source>
</evidence>
<dbReference type="InterPro" id="IPR013525">
    <property type="entry name" value="ABC2_TM"/>
</dbReference>
<keyword evidence="2 5" id="KW-0812">Transmembrane</keyword>
<dbReference type="AlphaFoldDB" id="Q1JZH2"/>
<dbReference type="OrthoDB" id="9788252at2"/>
<comment type="subcellular location">
    <subcellularLocation>
        <location evidence="5">Cell membrane</location>
        <topology evidence="5">Multi-pass membrane protein</topology>
    </subcellularLocation>
    <subcellularLocation>
        <location evidence="1">Membrane</location>
        <topology evidence="1">Multi-pass membrane protein</topology>
    </subcellularLocation>
</comment>
<name>Q1JZH2_DESA6</name>
<dbReference type="PROSITE" id="PS51012">
    <property type="entry name" value="ABC_TM2"/>
    <property type="match status" value="1"/>
</dbReference>
<keyword evidence="5" id="KW-0813">Transport</keyword>
<feature type="domain" description="ABC transmembrane type-2" evidence="6">
    <location>
        <begin position="30"/>
        <end position="259"/>
    </location>
</feature>
<feature type="transmembrane region" description="Helical" evidence="5">
    <location>
        <begin position="36"/>
        <end position="54"/>
    </location>
</feature>
<reference evidence="7" key="2">
    <citation type="submission" date="2006-05" db="EMBL/GenBank/DDBJ databases">
        <title>Sequencing of the draft genome and assembly of Desulfuromonas acetoxidans DSM 684.</title>
        <authorList>
            <consortium name="US DOE Joint Genome Institute (JGI-PGF)"/>
            <person name="Copeland A."/>
            <person name="Lucas S."/>
            <person name="Lapidus A."/>
            <person name="Barry K."/>
            <person name="Detter J.C."/>
            <person name="Glavina del Rio T."/>
            <person name="Hammon N."/>
            <person name="Israni S."/>
            <person name="Dalin E."/>
            <person name="Tice H."/>
            <person name="Bruce D."/>
            <person name="Pitluck S."/>
            <person name="Richardson P."/>
        </authorList>
    </citation>
    <scope>NUCLEOTIDE SEQUENCE [LARGE SCALE GENOMIC DNA]</scope>
    <source>
        <strain evidence="7">DSM 684</strain>
    </source>
</reference>
<evidence type="ECO:0000313" key="7">
    <source>
        <dbReference type="EMBL" id="EAT15595.1"/>
    </source>
</evidence>
<evidence type="ECO:0000256" key="4">
    <source>
        <dbReference type="ARBA" id="ARBA00023136"/>
    </source>
</evidence>
<dbReference type="Proteomes" id="UP000005695">
    <property type="component" value="Unassembled WGS sequence"/>
</dbReference>
<dbReference type="PANTHER" id="PTHR43332:SF2">
    <property type="entry name" value="INNER MEMBRANE TRANSPORT PERMEASE YADH"/>
    <property type="match status" value="1"/>
</dbReference>
<dbReference type="GO" id="GO:0140359">
    <property type="term" value="F:ABC-type transporter activity"/>
    <property type="evidence" value="ECO:0007669"/>
    <property type="project" value="InterPro"/>
</dbReference>
<accession>Q1JZH2</accession>
<evidence type="ECO:0000256" key="2">
    <source>
        <dbReference type="ARBA" id="ARBA00022692"/>
    </source>
</evidence>
<keyword evidence="5" id="KW-1003">Cell membrane</keyword>
<dbReference type="Pfam" id="PF01061">
    <property type="entry name" value="ABC2_membrane"/>
    <property type="match status" value="1"/>
</dbReference>
<evidence type="ECO:0000313" key="8">
    <source>
        <dbReference type="Proteomes" id="UP000005695"/>
    </source>
</evidence>
<dbReference type="PIRSF" id="PIRSF006648">
    <property type="entry name" value="DrrB"/>
    <property type="match status" value="1"/>
</dbReference>
<proteinExistence type="inferred from homology"/>
<evidence type="ECO:0000256" key="1">
    <source>
        <dbReference type="ARBA" id="ARBA00004141"/>
    </source>
</evidence>
<feature type="transmembrane region" description="Helical" evidence="5">
    <location>
        <begin position="234"/>
        <end position="256"/>
    </location>
</feature>
<dbReference type="RefSeq" id="WP_006000518.1">
    <property type="nucleotide sequence ID" value="NZ_AAEW02000009.1"/>
</dbReference>
<sequence length="264" mass="29379">MTPLHRDDQGYCSWLPFVSLLKKEIHRFCRVYTQTLITPVIIASLYLFVFGATLGNRISVIDGFSYAQFVIPGLILMGVINNTFANSSSSLFMSRHLGHIVDLLVMPLSSLQIVAVYTLAAMVRGLVVGSVVCVISTFFAKLPWAHPFHALAMIVLCSFLFAQLGIIAGLFSDSFDGLAMYINFLLLPLIFLGGVFYPISILPPFWRQVSHINPLFYILDGFRHSLLGVGDLPLMGSFLFTTLLSLILFVASVMLIQRSSRFRT</sequence>
<feature type="transmembrane region" description="Helical" evidence="5">
    <location>
        <begin position="66"/>
        <end position="85"/>
    </location>
</feature>
<comment type="caution">
    <text evidence="5">Lacks conserved residue(s) required for the propagation of feature annotation.</text>
</comment>
<organism evidence="7 8">
    <name type="scientific">Desulfuromonas acetoxidans (strain DSM 684 / 11070)</name>
    <dbReference type="NCBI Taxonomy" id="281689"/>
    <lineage>
        <taxon>Bacteria</taxon>
        <taxon>Pseudomonadati</taxon>
        <taxon>Thermodesulfobacteriota</taxon>
        <taxon>Desulfuromonadia</taxon>
        <taxon>Desulfuromonadales</taxon>
        <taxon>Desulfuromonadaceae</taxon>
        <taxon>Desulfuromonas</taxon>
    </lineage>
</organism>
<protein>
    <recommendedName>
        <fullName evidence="5">Transport permease protein</fullName>
    </recommendedName>
</protein>
<evidence type="ECO:0000256" key="3">
    <source>
        <dbReference type="ARBA" id="ARBA00022989"/>
    </source>
</evidence>
<keyword evidence="8" id="KW-1185">Reference proteome</keyword>
<gene>
    <name evidence="7" type="ORF">Dace_1457</name>
</gene>
<comment type="caution">
    <text evidence="7">The sequence shown here is derived from an EMBL/GenBank/DDBJ whole genome shotgun (WGS) entry which is preliminary data.</text>
</comment>
<dbReference type="InterPro" id="IPR000412">
    <property type="entry name" value="ABC_2_transport"/>
</dbReference>
<dbReference type="EMBL" id="AAEW02000009">
    <property type="protein sequence ID" value="EAT15595.1"/>
    <property type="molecule type" value="Genomic_DNA"/>
</dbReference>
<comment type="similarity">
    <text evidence="5">Belongs to the ABC-2 integral membrane protein family.</text>
</comment>
<keyword evidence="4 5" id="KW-0472">Membrane</keyword>